<dbReference type="VEuPathDB" id="MicrosporidiaDB:EDEG_00522"/>
<accession>J9DIS9</accession>
<sequence>MNYIYLIKKLTKNLNINIGKIKEYVKEYYPKYLYERLENVNSWKELILITEENLQYINRNFDRKRYNNEIVRNDKHYNKKYINRHEILSNGKINDKFYSKEKKTTL</sequence>
<evidence type="ECO:0000313" key="1">
    <source>
        <dbReference type="EMBL" id="EJW01277.1"/>
    </source>
</evidence>
<reference evidence="2" key="2">
    <citation type="submission" date="2015-07" db="EMBL/GenBank/DDBJ databases">
        <title>Contrasting host-pathogen interactions and genome evolution in two generalist and specialist microsporidian pathogens of mosquitoes.</title>
        <authorList>
            <consortium name="The Broad Institute Genomics Platform"/>
            <consortium name="The Broad Institute Genome Sequencing Center for Infectious Disease"/>
            <person name="Cuomo C.A."/>
            <person name="Sanscrainte N.D."/>
            <person name="Goldberg J.M."/>
            <person name="Heiman D."/>
            <person name="Young S."/>
            <person name="Zeng Q."/>
            <person name="Becnel J.J."/>
            <person name="Birren B.W."/>
        </authorList>
    </citation>
    <scope>NUCLEOTIDE SEQUENCE [LARGE SCALE GENOMIC DNA]</scope>
    <source>
        <strain evidence="2">USNM 41457</strain>
    </source>
</reference>
<comment type="caution">
    <text evidence="1">The sequence shown here is derived from an EMBL/GenBank/DDBJ whole genome shotgun (WGS) entry which is preliminary data.</text>
</comment>
<dbReference type="EMBL" id="AFBI03000006">
    <property type="protein sequence ID" value="EJW01277.1"/>
    <property type="molecule type" value="Genomic_DNA"/>
</dbReference>
<dbReference type="InParanoid" id="J9DIS9"/>
<proteinExistence type="predicted"/>
<protein>
    <submittedName>
        <fullName evidence="1">Uncharacterized protein</fullName>
    </submittedName>
</protein>
<gene>
    <name evidence="1" type="ORF">EDEG_00522</name>
</gene>
<dbReference type="HOGENOM" id="CLU_2223255_0_0_1"/>
<evidence type="ECO:0000313" key="2">
    <source>
        <dbReference type="Proteomes" id="UP000003163"/>
    </source>
</evidence>
<dbReference type="Proteomes" id="UP000003163">
    <property type="component" value="Unassembled WGS sequence"/>
</dbReference>
<name>J9DIS9_EDHAE</name>
<reference evidence="1 2" key="1">
    <citation type="submission" date="2011-08" db="EMBL/GenBank/DDBJ databases">
        <authorList>
            <person name="Liu Z.J."/>
            <person name="Shi F.L."/>
            <person name="Lu J.Q."/>
            <person name="Li M."/>
            <person name="Wang Z.L."/>
        </authorList>
    </citation>
    <scope>NUCLEOTIDE SEQUENCE [LARGE SCALE GENOMIC DNA]</scope>
    <source>
        <strain evidence="1 2">USNM 41457</strain>
    </source>
</reference>
<organism evidence="1 2">
    <name type="scientific">Edhazardia aedis (strain USNM 41457)</name>
    <name type="common">Microsporidian parasite</name>
    <dbReference type="NCBI Taxonomy" id="1003232"/>
    <lineage>
        <taxon>Eukaryota</taxon>
        <taxon>Fungi</taxon>
        <taxon>Fungi incertae sedis</taxon>
        <taxon>Microsporidia</taxon>
        <taxon>Edhazardia</taxon>
    </lineage>
</organism>
<dbReference type="AlphaFoldDB" id="J9DIS9"/>
<keyword evidence="2" id="KW-1185">Reference proteome</keyword>